<dbReference type="Proteomes" id="UP000799772">
    <property type="component" value="Unassembled WGS sequence"/>
</dbReference>
<evidence type="ECO:0000313" key="1">
    <source>
        <dbReference type="EMBL" id="KAF2093391.1"/>
    </source>
</evidence>
<comment type="caution">
    <text evidence="1">The sequence shown here is derived from an EMBL/GenBank/DDBJ whole genome shotgun (WGS) entry which is preliminary data.</text>
</comment>
<dbReference type="AlphaFoldDB" id="A0A9P4I7X5"/>
<organism evidence="1 2">
    <name type="scientific">Rhizodiscina lignyota</name>
    <dbReference type="NCBI Taxonomy" id="1504668"/>
    <lineage>
        <taxon>Eukaryota</taxon>
        <taxon>Fungi</taxon>
        <taxon>Dikarya</taxon>
        <taxon>Ascomycota</taxon>
        <taxon>Pezizomycotina</taxon>
        <taxon>Dothideomycetes</taxon>
        <taxon>Pleosporomycetidae</taxon>
        <taxon>Aulographales</taxon>
        <taxon>Rhizodiscinaceae</taxon>
        <taxon>Rhizodiscina</taxon>
    </lineage>
</organism>
<gene>
    <name evidence="1" type="ORF">NA57DRAFT_81319</name>
</gene>
<name>A0A9P4I7X5_9PEZI</name>
<accession>A0A9P4I7X5</accession>
<dbReference type="OrthoDB" id="4874998at2759"/>
<sequence length="261" mass="29648">MANNLLQSAIDAHGGLVRWSKVKSVEISINLSGAVLAIRGHERYQFTITVDAKEPKTIVKSLGKDCKPGDRSFYAPHRAWTEQEDGTVIASLDNPREAFKTLTKESNWDDLHLVYFLSRGMHHYVTSPFYFVRPGFETREIGSHNENGETWRVLEVSFPDYYPAHCKRQLFYFDADFMLRRIDYAPEVLLDPADPNAGAVAHYVFDAQEFNGLKFPTFRRVVFRKPEQPAVNGVPALGGRAMLSGPSVFKLDYTDVIIQDE</sequence>
<reference evidence="1" key="1">
    <citation type="journal article" date="2020" name="Stud. Mycol.">
        <title>101 Dothideomycetes genomes: a test case for predicting lifestyles and emergence of pathogens.</title>
        <authorList>
            <person name="Haridas S."/>
            <person name="Albert R."/>
            <person name="Binder M."/>
            <person name="Bloem J."/>
            <person name="Labutti K."/>
            <person name="Salamov A."/>
            <person name="Andreopoulos B."/>
            <person name="Baker S."/>
            <person name="Barry K."/>
            <person name="Bills G."/>
            <person name="Bluhm B."/>
            <person name="Cannon C."/>
            <person name="Castanera R."/>
            <person name="Culley D."/>
            <person name="Daum C."/>
            <person name="Ezra D."/>
            <person name="Gonzalez J."/>
            <person name="Henrissat B."/>
            <person name="Kuo A."/>
            <person name="Liang C."/>
            <person name="Lipzen A."/>
            <person name="Lutzoni F."/>
            <person name="Magnuson J."/>
            <person name="Mondo S."/>
            <person name="Nolan M."/>
            <person name="Ohm R."/>
            <person name="Pangilinan J."/>
            <person name="Park H.-J."/>
            <person name="Ramirez L."/>
            <person name="Alfaro M."/>
            <person name="Sun H."/>
            <person name="Tritt A."/>
            <person name="Yoshinaga Y."/>
            <person name="Zwiers L.-H."/>
            <person name="Turgeon B."/>
            <person name="Goodwin S."/>
            <person name="Spatafora J."/>
            <person name="Crous P."/>
            <person name="Grigoriev I."/>
        </authorList>
    </citation>
    <scope>NUCLEOTIDE SEQUENCE</scope>
    <source>
        <strain evidence="1">CBS 133067</strain>
    </source>
</reference>
<evidence type="ECO:0000313" key="2">
    <source>
        <dbReference type="Proteomes" id="UP000799772"/>
    </source>
</evidence>
<keyword evidence="2" id="KW-1185">Reference proteome</keyword>
<protein>
    <submittedName>
        <fullName evidence="1">Uncharacterized protein</fullName>
    </submittedName>
</protein>
<proteinExistence type="predicted"/>
<dbReference type="EMBL" id="ML978138">
    <property type="protein sequence ID" value="KAF2093391.1"/>
    <property type="molecule type" value="Genomic_DNA"/>
</dbReference>